<dbReference type="EMBL" id="JAEMWZ010000395">
    <property type="protein sequence ID" value="KAG7119614.1"/>
    <property type="molecule type" value="Genomic_DNA"/>
</dbReference>
<reference evidence="2" key="1">
    <citation type="journal article" date="2021" name="Mol. Plant Pathol.">
        <title>A 20-kb lineage-specific genomic region tames virulence in pathogenic amphidiploid Verticillium longisporum.</title>
        <authorList>
            <person name="Harting R."/>
            <person name="Starke J."/>
            <person name="Kusch H."/>
            <person name="Poggeler S."/>
            <person name="Maurus I."/>
            <person name="Schluter R."/>
            <person name="Landesfeind M."/>
            <person name="Bulla I."/>
            <person name="Nowrousian M."/>
            <person name="de Jonge R."/>
            <person name="Stahlhut G."/>
            <person name="Hoff K.J."/>
            <person name="Asshauer K.P."/>
            <person name="Thurmer A."/>
            <person name="Stanke M."/>
            <person name="Daniel R."/>
            <person name="Morgenstern B."/>
            <person name="Thomma B.P.H.J."/>
            <person name="Kronstad J.W."/>
            <person name="Braus-Stromeyer S.A."/>
            <person name="Braus G.H."/>
        </authorList>
    </citation>
    <scope>NUCLEOTIDE SEQUENCE</scope>
    <source>
        <strain evidence="2">Vl32</strain>
    </source>
</reference>
<feature type="region of interest" description="Disordered" evidence="1">
    <location>
        <begin position="23"/>
        <end position="124"/>
    </location>
</feature>
<sequence length="186" mass="20214">MDDVTDKWLKEAQVEKLAIPTETKNITSNMPEEAQVEKLAIPTETKNIGSEEARKELSTTIAETETLPHEDPATPTRTKRAKEHVKTLAHRAMSMMSMRSSSQHDKRSAKPGDSQDEKQSAKMGGLQAMEAGVQFEPKVKVPARASSLATGPSAGDGKASGLVGRMRVASSEVQKLADRTKSLMKK</sequence>
<comment type="caution">
    <text evidence="2">The sequence shown here is derived from an EMBL/GenBank/DDBJ whole genome shotgun (WGS) entry which is preliminary data.</text>
</comment>
<feature type="compositionally biased region" description="Basic residues" evidence="1">
    <location>
        <begin position="77"/>
        <end position="89"/>
    </location>
</feature>
<evidence type="ECO:0000256" key="1">
    <source>
        <dbReference type="SAM" id="MobiDB-lite"/>
    </source>
</evidence>
<dbReference type="Proteomes" id="UP000689129">
    <property type="component" value="Unassembled WGS sequence"/>
</dbReference>
<protein>
    <submittedName>
        <fullName evidence="2">Uncharacterized protein</fullName>
    </submittedName>
</protein>
<feature type="region of interest" description="Disordered" evidence="1">
    <location>
        <begin position="144"/>
        <end position="186"/>
    </location>
</feature>
<feature type="compositionally biased region" description="Basic and acidic residues" evidence="1">
    <location>
        <begin position="102"/>
        <end position="120"/>
    </location>
</feature>
<dbReference type="AlphaFoldDB" id="A0A8I2ZBM8"/>
<evidence type="ECO:0000313" key="2">
    <source>
        <dbReference type="EMBL" id="KAG7119614.1"/>
    </source>
</evidence>
<proteinExistence type="predicted"/>
<name>A0A8I2ZBM8_VERLO</name>
<evidence type="ECO:0000313" key="3">
    <source>
        <dbReference type="Proteomes" id="UP000689129"/>
    </source>
</evidence>
<organism evidence="2 3">
    <name type="scientific">Verticillium longisporum</name>
    <name type="common">Verticillium dahliae var. longisporum</name>
    <dbReference type="NCBI Taxonomy" id="100787"/>
    <lineage>
        <taxon>Eukaryota</taxon>
        <taxon>Fungi</taxon>
        <taxon>Dikarya</taxon>
        <taxon>Ascomycota</taxon>
        <taxon>Pezizomycotina</taxon>
        <taxon>Sordariomycetes</taxon>
        <taxon>Hypocreomycetidae</taxon>
        <taxon>Glomerellales</taxon>
        <taxon>Plectosphaerellaceae</taxon>
        <taxon>Verticillium</taxon>
    </lineage>
</organism>
<gene>
    <name evidence="2" type="ORF">HYQ45_014933</name>
</gene>
<accession>A0A8I2ZBM8</accession>
<feature type="compositionally biased region" description="Basic and acidic residues" evidence="1">
    <location>
        <begin position="175"/>
        <end position="186"/>
    </location>
</feature>